<dbReference type="OrthoDB" id="9799211at2"/>
<sequence length="233" mass="27652">MAVEYNVYCDESCHLENDQQKSMVLGAIWCPVSKRLEIAKRIREIKIKHKLTSNFEVKWTKVSPSKLGFYMELLDYFFDDDDLHFRAVVVPDKQLLNHQRFAQSHDDWYYKMFFVMLKVIFEPDSRYFVYIDIKDTLGHEKITKLHDVLCNNAYDYSKKIIRDVKRIHSHEAEQLQLADLLIGALSYLHRGYSSNSAKIALIERIKARSGYRLTQNTLQRENKFNLFIWNSQG</sequence>
<protein>
    <submittedName>
        <fullName evidence="1">DUF3800 domain-containing protein</fullName>
    </submittedName>
</protein>
<keyword evidence="2" id="KW-1185">Reference proteome</keyword>
<dbReference type="AlphaFoldDB" id="A0A2V1GZR7"/>
<proteinExistence type="predicted"/>
<dbReference type="Proteomes" id="UP000244906">
    <property type="component" value="Unassembled WGS sequence"/>
</dbReference>
<name>A0A2V1GZR7_9GAMM</name>
<dbReference type="EMBL" id="QDDL01000004">
    <property type="protein sequence ID" value="PVZ68821.1"/>
    <property type="molecule type" value="Genomic_DNA"/>
</dbReference>
<evidence type="ECO:0000313" key="2">
    <source>
        <dbReference type="Proteomes" id="UP000244906"/>
    </source>
</evidence>
<reference evidence="1 2" key="1">
    <citation type="submission" date="2018-04" db="EMBL/GenBank/DDBJ databases">
        <title>Thalassorhabdus spongiae gen. nov., sp. nov., isolated from a marine sponge in South-West Iceland.</title>
        <authorList>
            <person name="Knobloch S."/>
            <person name="Daussin A."/>
            <person name="Johannsson R."/>
            <person name="Marteinsson V.T."/>
        </authorList>
    </citation>
    <scope>NUCLEOTIDE SEQUENCE [LARGE SCALE GENOMIC DNA]</scope>
    <source>
        <strain evidence="1 2">Hp12</strain>
    </source>
</reference>
<accession>A0A2V1GZR7</accession>
<comment type="caution">
    <text evidence="1">The sequence shown here is derived from an EMBL/GenBank/DDBJ whole genome shotgun (WGS) entry which is preliminary data.</text>
</comment>
<gene>
    <name evidence="1" type="ORF">DC094_11230</name>
</gene>
<dbReference type="InterPro" id="IPR024524">
    <property type="entry name" value="DUF3800"/>
</dbReference>
<dbReference type="Pfam" id="PF12686">
    <property type="entry name" value="DUF3800"/>
    <property type="match status" value="1"/>
</dbReference>
<organism evidence="1 2">
    <name type="scientific">Pelagibaculum spongiae</name>
    <dbReference type="NCBI Taxonomy" id="2080658"/>
    <lineage>
        <taxon>Bacteria</taxon>
        <taxon>Pseudomonadati</taxon>
        <taxon>Pseudomonadota</taxon>
        <taxon>Gammaproteobacteria</taxon>
        <taxon>Oceanospirillales</taxon>
        <taxon>Pelagibaculum</taxon>
    </lineage>
</organism>
<evidence type="ECO:0000313" key="1">
    <source>
        <dbReference type="EMBL" id="PVZ68821.1"/>
    </source>
</evidence>